<evidence type="ECO:0000313" key="12">
    <source>
        <dbReference type="Proteomes" id="UP001195941"/>
    </source>
</evidence>
<keyword evidence="6 9" id="KW-1133">Transmembrane helix</keyword>
<comment type="similarity">
    <text evidence="2">Belongs to the bacterial sugar transferase family.</text>
</comment>
<comment type="caution">
    <text evidence="11">The sequence shown here is derived from an EMBL/GenBank/DDBJ whole genome shotgun (WGS) entry which is preliminary data.</text>
</comment>
<evidence type="ECO:0000256" key="3">
    <source>
        <dbReference type="ARBA" id="ARBA00022475"/>
    </source>
</evidence>
<evidence type="ECO:0000256" key="9">
    <source>
        <dbReference type="SAM" id="Phobius"/>
    </source>
</evidence>
<sequence>MRFRARRNYFMLHASRNSNSSAFSNAVYGPTRNRKFSPRLDRRPIATLYAQWGKRVFDIVCALLLLPLVLPAIAILTAIVALDGGKPIYAHRRVGLNGRVFPCFKIRTMAVDSEARLNKILREDPAAAAEWAKDFKLRNDPRITRIGRFLRKTSLDELPQIWNVIRGDMSLVGPRPVTKDELPLYRHVVDSYMSVRPGVTGLWQVSGRNAISYEDRVELDRRYTKRLSFLEDLRIMLMTLPAVLRMTGG</sequence>
<dbReference type="Proteomes" id="UP001195941">
    <property type="component" value="Unassembled WGS sequence"/>
</dbReference>
<keyword evidence="4 11" id="KW-0808">Transferase</keyword>
<evidence type="ECO:0000256" key="6">
    <source>
        <dbReference type="ARBA" id="ARBA00022989"/>
    </source>
</evidence>
<keyword evidence="7 9" id="KW-0472">Membrane</keyword>
<gene>
    <name evidence="11" type="ORF">IT775_03795</name>
</gene>
<dbReference type="EMBL" id="JADMKU010000002">
    <property type="protein sequence ID" value="MBR9650247.1"/>
    <property type="molecule type" value="Genomic_DNA"/>
</dbReference>
<keyword evidence="8" id="KW-0270">Exopolysaccharide synthesis</keyword>
<dbReference type="PANTHER" id="PTHR30576">
    <property type="entry name" value="COLANIC BIOSYNTHESIS UDP-GLUCOSE LIPID CARRIER TRANSFERASE"/>
    <property type="match status" value="1"/>
</dbReference>
<evidence type="ECO:0000256" key="8">
    <source>
        <dbReference type="ARBA" id="ARBA00023169"/>
    </source>
</evidence>
<dbReference type="InterPro" id="IPR003362">
    <property type="entry name" value="Bact_transf"/>
</dbReference>
<dbReference type="GO" id="GO:0016740">
    <property type="term" value="F:transferase activity"/>
    <property type="evidence" value="ECO:0007669"/>
    <property type="project" value="UniProtKB-KW"/>
</dbReference>
<comment type="subcellular location">
    <subcellularLocation>
        <location evidence="1">Cell membrane</location>
    </subcellularLocation>
</comment>
<reference evidence="11 12" key="1">
    <citation type="journal article" date="2021" name="Arch. Microbiol.">
        <title>Thalassobius aquimarinus sp. nov., isolated from the Sea of Japan seashore.</title>
        <authorList>
            <person name="Kurilenko V.V."/>
            <person name="Romanenko L.A."/>
            <person name="Chernysheva N.Y."/>
            <person name="Velansky P.V."/>
            <person name="Tekutyeva L.A."/>
            <person name="Isaeva M.P."/>
            <person name="Mikhailov V.V."/>
        </authorList>
    </citation>
    <scope>NUCLEOTIDE SEQUENCE [LARGE SCALE GENOMIC DNA]</scope>
    <source>
        <strain evidence="11 12">KMM 8518</strain>
    </source>
</reference>
<evidence type="ECO:0000256" key="2">
    <source>
        <dbReference type="ARBA" id="ARBA00006464"/>
    </source>
</evidence>
<proteinExistence type="inferred from homology"/>
<organism evidence="11 12">
    <name type="scientific">Thalassovita aquimarina</name>
    <dbReference type="NCBI Taxonomy" id="2785917"/>
    <lineage>
        <taxon>Bacteria</taxon>
        <taxon>Pseudomonadati</taxon>
        <taxon>Pseudomonadota</taxon>
        <taxon>Alphaproteobacteria</taxon>
        <taxon>Rhodobacterales</taxon>
        <taxon>Roseobacteraceae</taxon>
        <taxon>Thalassovita</taxon>
    </lineage>
</organism>
<accession>A0ABS5HMP3</accession>
<evidence type="ECO:0000259" key="10">
    <source>
        <dbReference type="Pfam" id="PF02397"/>
    </source>
</evidence>
<evidence type="ECO:0000313" key="11">
    <source>
        <dbReference type="EMBL" id="MBR9650247.1"/>
    </source>
</evidence>
<evidence type="ECO:0000256" key="5">
    <source>
        <dbReference type="ARBA" id="ARBA00022692"/>
    </source>
</evidence>
<keyword evidence="3" id="KW-1003">Cell membrane</keyword>
<protein>
    <submittedName>
        <fullName evidence="11">Sugar transferase</fullName>
    </submittedName>
</protein>
<dbReference type="Pfam" id="PF02397">
    <property type="entry name" value="Bac_transf"/>
    <property type="match status" value="1"/>
</dbReference>
<evidence type="ECO:0000256" key="7">
    <source>
        <dbReference type="ARBA" id="ARBA00023136"/>
    </source>
</evidence>
<evidence type="ECO:0000256" key="4">
    <source>
        <dbReference type="ARBA" id="ARBA00022679"/>
    </source>
</evidence>
<name>A0ABS5HMP3_9RHOB</name>
<feature type="transmembrane region" description="Helical" evidence="9">
    <location>
        <begin position="59"/>
        <end position="82"/>
    </location>
</feature>
<dbReference type="PANTHER" id="PTHR30576:SF4">
    <property type="entry name" value="UNDECAPRENYL-PHOSPHATE GALACTOSE PHOSPHOTRANSFERASE"/>
    <property type="match status" value="1"/>
</dbReference>
<keyword evidence="5 9" id="KW-0812">Transmembrane</keyword>
<feature type="domain" description="Bacterial sugar transferase" evidence="10">
    <location>
        <begin position="54"/>
        <end position="244"/>
    </location>
</feature>
<evidence type="ECO:0000256" key="1">
    <source>
        <dbReference type="ARBA" id="ARBA00004236"/>
    </source>
</evidence>
<keyword evidence="12" id="KW-1185">Reference proteome</keyword>